<proteinExistence type="predicted"/>
<feature type="domain" description="CAP-Gly" evidence="1">
    <location>
        <begin position="117"/>
        <end position="186"/>
    </location>
</feature>
<dbReference type="Pfam" id="PF01302">
    <property type="entry name" value="CAP_GLY"/>
    <property type="match status" value="1"/>
</dbReference>
<dbReference type="VEuPathDB" id="VectorBase:LOC119177143"/>
<gene>
    <name evidence="2" type="ORF">HPB51_022545</name>
</gene>
<name>A0A9J6DCT2_RHIMP</name>
<accession>A0A9J6DCT2</accession>
<dbReference type="Gene3D" id="2.30.30.190">
    <property type="entry name" value="CAP Gly-rich-like domain"/>
    <property type="match status" value="1"/>
</dbReference>
<dbReference type="AlphaFoldDB" id="A0A9J6DCT2"/>
<dbReference type="InterPro" id="IPR013766">
    <property type="entry name" value="Thioredoxin_domain"/>
</dbReference>
<comment type="caution">
    <text evidence="2">The sequence shown here is derived from an EMBL/GenBank/DDBJ whole genome shotgun (WGS) entry which is preliminary data.</text>
</comment>
<dbReference type="InterPro" id="IPR000938">
    <property type="entry name" value="CAP-Gly_domain"/>
</dbReference>
<reference evidence="2" key="2">
    <citation type="submission" date="2021-09" db="EMBL/GenBank/DDBJ databases">
        <authorList>
            <person name="Jia N."/>
            <person name="Wang J."/>
            <person name="Shi W."/>
            <person name="Du L."/>
            <person name="Sun Y."/>
            <person name="Zhan W."/>
            <person name="Jiang J."/>
            <person name="Wang Q."/>
            <person name="Zhang B."/>
            <person name="Ji P."/>
            <person name="Sakyi L.B."/>
            <person name="Cui X."/>
            <person name="Yuan T."/>
            <person name="Jiang B."/>
            <person name="Yang W."/>
            <person name="Lam T.T.-Y."/>
            <person name="Chang Q."/>
            <person name="Ding S."/>
            <person name="Wang X."/>
            <person name="Zhu J."/>
            <person name="Ruan X."/>
            <person name="Zhao L."/>
            <person name="Wei J."/>
            <person name="Que T."/>
            <person name="Du C."/>
            <person name="Cheng J."/>
            <person name="Dai P."/>
            <person name="Han X."/>
            <person name="Huang E."/>
            <person name="Gao Y."/>
            <person name="Liu J."/>
            <person name="Shao H."/>
            <person name="Ye R."/>
            <person name="Li L."/>
            <person name="Wei W."/>
            <person name="Wang X."/>
            <person name="Wang C."/>
            <person name="Huo Q."/>
            <person name="Li W."/>
            <person name="Guo W."/>
            <person name="Chen H."/>
            <person name="Chen S."/>
            <person name="Zhou L."/>
            <person name="Zhou L."/>
            <person name="Ni X."/>
            <person name="Tian J."/>
            <person name="Zhou Y."/>
            <person name="Sheng Y."/>
            <person name="Liu T."/>
            <person name="Pan Y."/>
            <person name="Xia L."/>
            <person name="Li J."/>
            <person name="Zhao F."/>
            <person name="Cao W."/>
        </authorList>
    </citation>
    <scope>NUCLEOTIDE SEQUENCE</scope>
    <source>
        <strain evidence="2">Rmic-2018</strain>
        <tissue evidence="2">Larvae</tissue>
    </source>
</reference>
<dbReference type="SUPFAM" id="SSF52833">
    <property type="entry name" value="Thioredoxin-like"/>
    <property type="match status" value="1"/>
</dbReference>
<dbReference type="InterPro" id="IPR036859">
    <property type="entry name" value="CAP-Gly_dom_sf"/>
</dbReference>
<protein>
    <recommendedName>
        <fullName evidence="1">CAP-Gly domain-containing protein</fullName>
    </recommendedName>
</protein>
<organism evidence="2 3">
    <name type="scientific">Rhipicephalus microplus</name>
    <name type="common">Cattle tick</name>
    <name type="synonym">Boophilus microplus</name>
    <dbReference type="NCBI Taxonomy" id="6941"/>
    <lineage>
        <taxon>Eukaryota</taxon>
        <taxon>Metazoa</taxon>
        <taxon>Ecdysozoa</taxon>
        <taxon>Arthropoda</taxon>
        <taxon>Chelicerata</taxon>
        <taxon>Arachnida</taxon>
        <taxon>Acari</taxon>
        <taxon>Parasitiformes</taxon>
        <taxon>Ixodida</taxon>
        <taxon>Ixodoidea</taxon>
        <taxon>Ixodidae</taxon>
        <taxon>Rhipicephalinae</taxon>
        <taxon>Rhipicephalus</taxon>
        <taxon>Boophilus</taxon>
    </lineage>
</organism>
<dbReference type="Pfam" id="PF00085">
    <property type="entry name" value="Thioredoxin"/>
    <property type="match status" value="1"/>
</dbReference>
<dbReference type="InterPro" id="IPR036249">
    <property type="entry name" value="Thioredoxin-like_sf"/>
</dbReference>
<dbReference type="SUPFAM" id="SSF74924">
    <property type="entry name" value="Cap-Gly domain"/>
    <property type="match status" value="1"/>
</dbReference>
<evidence type="ECO:0000313" key="3">
    <source>
        <dbReference type="Proteomes" id="UP000821866"/>
    </source>
</evidence>
<dbReference type="EMBL" id="JABSTU010000010">
    <property type="protein sequence ID" value="KAH8019811.1"/>
    <property type="molecule type" value="Genomic_DNA"/>
</dbReference>
<dbReference type="Gene3D" id="3.40.30.10">
    <property type="entry name" value="Glutaredoxin"/>
    <property type="match status" value="1"/>
</dbReference>
<dbReference type="SMART" id="SM01052">
    <property type="entry name" value="CAP_GLY"/>
    <property type="match status" value="1"/>
</dbReference>
<sequence>MNDVSGDLMKDEDSATNSDLVLATATPVAGCPTVYIARIQKLFDLVRALTVPGTGCVGSLAIPLNDTGKPDKGHNSVVPRLPSKKKLSVGITRCDPAPWHQDKLRDFCDSESAPLRINDRVVWVSDHGPEYGTVRWLGHLHDTSEDLMVGVEFDNQVGTGTGKYRDRQLFEAQLGHASLIPLLGLLKADDYLGEQAPGAMGASCPSYLDIAQASTNQLTDLNEGEVMENILKEVARAGAECDKLLPREKTTGDCFFGGRASANADSLHSSIFQECEKGDHDKLVMKAPKDLIDLIEKAPIDQLKAAFGEAFTASVNCADYETEGGVLILKQSNFEQDIKDHKHVFVKFYSPWCGQCKAIAPATQISSRQSICFVFNSMHYT</sequence>
<reference evidence="2" key="1">
    <citation type="journal article" date="2020" name="Cell">
        <title>Large-Scale Comparative Analyses of Tick Genomes Elucidate Their Genetic Diversity and Vector Capacities.</title>
        <authorList>
            <consortium name="Tick Genome and Microbiome Consortium (TIGMIC)"/>
            <person name="Jia N."/>
            <person name="Wang J."/>
            <person name="Shi W."/>
            <person name="Du L."/>
            <person name="Sun Y."/>
            <person name="Zhan W."/>
            <person name="Jiang J.F."/>
            <person name="Wang Q."/>
            <person name="Zhang B."/>
            <person name="Ji P."/>
            <person name="Bell-Sakyi L."/>
            <person name="Cui X.M."/>
            <person name="Yuan T.T."/>
            <person name="Jiang B.G."/>
            <person name="Yang W.F."/>
            <person name="Lam T.T."/>
            <person name="Chang Q.C."/>
            <person name="Ding S.J."/>
            <person name="Wang X.J."/>
            <person name="Zhu J.G."/>
            <person name="Ruan X.D."/>
            <person name="Zhao L."/>
            <person name="Wei J.T."/>
            <person name="Ye R.Z."/>
            <person name="Que T.C."/>
            <person name="Du C.H."/>
            <person name="Zhou Y.H."/>
            <person name="Cheng J.X."/>
            <person name="Dai P.F."/>
            <person name="Guo W.B."/>
            <person name="Han X.H."/>
            <person name="Huang E.J."/>
            <person name="Li L.F."/>
            <person name="Wei W."/>
            <person name="Gao Y.C."/>
            <person name="Liu J.Z."/>
            <person name="Shao H.Z."/>
            <person name="Wang X."/>
            <person name="Wang C.C."/>
            <person name="Yang T.C."/>
            <person name="Huo Q.B."/>
            <person name="Li W."/>
            <person name="Chen H.Y."/>
            <person name="Chen S.E."/>
            <person name="Zhou L.G."/>
            <person name="Ni X.B."/>
            <person name="Tian J.H."/>
            <person name="Sheng Y."/>
            <person name="Liu T."/>
            <person name="Pan Y.S."/>
            <person name="Xia L.Y."/>
            <person name="Li J."/>
            <person name="Zhao F."/>
            <person name="Cao W.C."/>
        </authorList>
    </citation>
    <scope>NUCLEOTIDE SEQUENCE</scope>
    <source>
        <strain evidence="2">Rmic-2018</strain>
    </source>
</reference>
<dbReference type="CDD" id="cd02961">
    <property type="entry name" value="PDI_a_family"/>
    <property type="match status" value="1"/>
</dbReference>
<keyword evidence="3" id="KW-1185">Reference proteome</keyword>
<evidence type="ECO:0000259" key="1">
    <source>
        <dbReference type="SMART" id="SM01052"/>
    </source>
</evidence>
<dbReference type="Proteomes" id="UP000821866">
    <property type="component" value="Chromosome 8"/>
</dbReference>
<evidence type="ECO:0000313" key="2">
    <source>
        <dbReference type="EMBL" id="KAH8019811.1"/>
    </source>
</evidence>